<proteinExistence type="predicted"/>
<sequence>MPSHRRGPVVAYPDDLLSTGEHVVIHQHPHWKTLLVPVLALVVAVGGGAYLAVQVSDFGWASIAWLVLAAIVVVLVTWLTLAPVVRWRTTHFIVTSERVMYRIGVFKRTGLDIPLGRINSVRFEHTLLDRILGCGTLIIESASDEPLEFDDIGRVEKVHSLLYREINDNPADDHRTEDRVTDGRA</sequence>
<protein>
    <submittedName>
        <fullName evidence="3">PH (Pleckstrin Homology) domain-containing protein</fullName>
    </submittedName>
</protein>
<name>A0A2P8I7W1_SACCR</name>
<dbReference type="EMBL" id="PYAX01000006">
    <property type="protein sequence ID" value="PSL54543.1"/>
    <property type="molecule type" value="Genomic_DNA"/>
</dbReference>
<dbReference type="Proteomes" id="UP000241118">
    <property type="component" value="Unassembled WGS sequence"/>
</dbReference>
<evidence type="ECO:0000256" key="1">
    <source>
        <dbReference type="SAM" id="Phobius"/>
    </source>
</evidence>
<dbReference type="PANTHER" id="PTHR37938">
    <property type="entry name" value="BLL0215 PROTEIN"/>
    <property type="match status" value="1"/>
</dbReference>
<reference evidence="3 4" key="1">
    <citation type="submission" date="2018-03" db="EMBL/GenBank/DDBJ databases">
        <title>Genomic Encyclopedia of Type Strains, Phase III (KMG-III): the genomes of soil and plant-associated and newly described type strains.</title>
        <authorList>
            <person name="Whitman W."/>
        </authorList>
    </citation>
    <scope>NUCLEOTIDE SEQUENCE [LARGE SCALE GENOMIC DNA]</scope>
    <source>
        <strain evidence="3 4">CGMCC 4.7097</strain>
    </source>
</reference>
<keyword evidence="1" id="KW-1133">Transmembrane helix</keyword>
<feature type="transmembrane region" description="Helical" evidence="1">
    <location>
        <begin position="34"/>
        <end position="53"/>
    </location>
</feature>
<feature type="domain" description="YdbS-like PH" evidence="2">
    <location>
        <begin position="87"/>
        <end position="159"/>
    </location>
</feature>
<keyword evidence="1" id="KW-0472">Membrane</keyword>
<keyword evidence="1" id="KW-0812">Transmembrane</keyword>
<gene>
    <name evidence="3" type="ORF">B0I31_10657</name>
</gene>
<evidence type="ECO:0000313" key="4">
    <source>
        <dbReference type="Proteomes" id="UP000241118"/>
    </source>
</evidence>
<dbReference type="PANTHER" id="PTHR37938:SF1">
    <property type="entry name" value="BLL0215 PROTEIN"/>
    <property type="match status" value="1"/>
</dbReference>
<organism evidence="3 4">
    <name type="scientific">Saccharothrix carnea</name>
    <dbReference type="NCBI Taxonomy" id="1280637"/>
    <lineage>
        <taxon>Bacteria</taxon>
        <taxon>Bacillati</taxon>
        <taxon>Actinomycetota</taxon>
        <taxon>Actinomycetes</taxon>
        <taxon>Pseudonocardiales</taxon>
        <taxon>Pseudonocardiaceae</taxon>
        <taxon>Saccharothrix</taxon>
    </lineage>
</organism>
<dbReference type="AlphaFoldDB" id="A0A2P8I7W1"/>
<keyword evidence="4" id="KW-1185">Reference proteome</keyword>
<accession>A0A2P8I7W1</accession>
<feature type="transmembrane region" description="Helical" evidence="1">
    <location>
        <begin position="59"/>
        <end position="81"/>
    </location>
</feature>
<dbReference type="Pfam" id="PF03703">
    <property type="entry name" value="bPH_2"/>
    <property type="match status" value="1"/>
</dbReference>
<dbReference type="InterPro" id="IPR005182">
    <property type="entry name" value="YdbS-like_PH"/>
</dbReference>
<comment type="caution">
    <text evidence="3">The sequence shown here is derived from an EMBL/GenBank/DDBJ whole genome shotgun (WGS) entry which is preliminary data.</text>
</comment>
<evidence type="ECO:0000313" key="3">
    <source>
        <dbReference type="EMBL" id="PSL54543.1"/>
    </source>
</evidence>
<evidence type="ECO:0000259" key="2">
    <source>
        <dbReference type="Pfam" id="PF03703"/>
    </source>
</evidence>